<keyword evidence="1" id="KW-1133">Transmembrane helix</keyword>
<organism evidence="2 3">
    <name type="scientific">Paractinoplanes brasiliensis</name>
    <dbReference type="NCBI Taxonomy" id="52695"/>
    <lineage>
        <taxon>Bacteria</taxon>
        <taxon>Bacillati</taxon>
        <taxon>Actinomycetota</taxon>
        <taxon>Actinomycetes</taxon>
        <taxon>Micromonosporales</taxon>
        <taxon>Micromonosporaceae</taxon>
        <taxon>Paractinoplanes</taxon>
    </lineage>
</organism>
<dbReference type="AlphaFoldDB" id="A0A4R6K418"/>
<evidence type="ECO:0000256" key="1">
    <source>
        <dbReference type="SAM" id="Phobius"/>
    </source>
</evidence>
<evidence type="ECO:0000313" key="2">
    <source>
        <dbReference type="EMBL" id="TDO41995.1"/>
    </source>
</evidence>
<feature type="transmembrane region" description="Helical" evidence="1">
    <location>
        <begin position="171"/>
        <end position="192"/>
    </location>
</feature>
<gene>
    <name evidence="2" type="ORF">C8E87_5757</name>
</gene>
<dbReference type="RefSeq" id="WP_133875947.1">
    <property type="nucleotide sequence ID" value="NZ_BOMD01000064.1"/>
</dbReference>
<feature type="transmembrane region" description="Helical" evidence="1">
    <location>
        <begin position="225"/>
        <end position="246"/>
    </location>
</feature>
<keyword evidence="1" id="KW-0472">Membrane</keyword>
<protein>
    <submittedName>
        <fullName evidence="2">Putative iron-regulated membrane protein</fullName>
    </submittedName>
</protein>
<sequence>MVSAPDVSEPATAAGAATRRPANGHGFGPLLLRLHFYAGLLVAPFILVAAITGLMFTMAPTLDRIVYSEELVVTDPGETPTPLAQQVAAARTAHPDGDLIGVRVGEGEATTQVDFSSPQLSEASEKVHTVYVDPYTAEVTGQLTTWANATPLNTWLDQFHRDLHLGKPGELYSEFAASWLWILALGGAVLWWRRQRGNRTAKRLLTPDLAAKKGVRRTRSWHASLGVWLLAGLLVLSATGLTWSGYAGANFSAAVDALKGSRPAVNTALDSRAPADTAAHHGNSGAGTAVDVAAVDTVLAGARAAGLDGPVQINPPEDAATAWKVTQNDSLWPVRSDSVAVDTTGQVTDRVDFADWPVPAKLTSWGINAHMGLLFGPANQIILAALALGLITVIVWGYRMWWQRRPTRADRRATFGAPPARGAWQQLPPWGIVVGVPAVIALGFALPLFGIPLLAFLALDLITGAVRGRRKPPEAPVSPAPAGS</sequence>
<feature type="transmembrane region" description="Helical" evidence="1">
    <location>
        <begin position="381"/>
        <end position="402"/>
    </location>
</feature>
<dbReference type="PANTHER" id="PTHR34219">
    <property type="entry name" value="IRON-REGULATED INNER MEMBRANE PROTEIN-RELATED"/>
    <property type="match status" value="1"/>
</dbReference>
<keyword evidence="1" id="KW-0812">Transmembrane</keyword>
<comment type="caution">
    <text evidence="2">The sequence shown here is derived from an EMBL/GenBank/DDBJ whole genome shotgun (WGS) entry which is preliminary data.</text>
</comment>
<dbReference type="PANTHER" id="PTHR34219:SF1">
    <property type="entry name" value="PEPSY DOMAIN-CONTAINING PROTEIN"/>
    <property type="match status" value="1"/>
</dbReference>
<dbReference type="InterPro" id="IPR005625">
    <property type="entry name" value="PepSY-ass_TM"/>
</dbReference>
<dbReference type="EMBL" id="SNWR01000001">
    <property type="protein sequence ID" value="TDO41995.1"/>
    <property type="molecule type" value="Genomic_DNA"/>
</dbReference>
<reference evidence="2 3" key="1">
    <citation type="submission" date="2019-03" db="EMBL/GenBank/DDBJ databases">
        <title>Sequencing the genomes of 1000 actinobacteria strains.</title>
        <authorList>
            <person name="Klenk H.-P."/>
        </authorList>
    </citation>
    <scope>NUCLEOTIDE SEQUENCE [LARGE SCALE GENOMIC DNA]</scope>
    <source>
        <strain evidence="2 3">DSM 43805</strain>
    </source>
</reference>
<dbReference type="Proteomes" id="UP000294901">
    <property type="component" value="Unassembled WGS sequence"/>
</dbReference>
<accession>A0A4R6K418</accession>
<keyword evidence="3" id="KW-1185">Reference proteome</keyword>
<proteinExistence type="predicted"/>
<dbReference type="Pfam" id="PF03929">
    <property type="entry name" value="PepSY_TM"/>
    <property type="match status" value="1"/>
</dbReference>
<feature type="transmembrane region" description="Helical" evidence="1">
    <location>
        <begin position="430"/>
        <end position="459"/>
    </location>
</feature>
<evidence type="ECO:0000313" key="3">
    <source>
        <dbReference type="Proteomes" id="UP000294901"/>
    </source>
</evidence>
<feature type="transmembrane region" description="Helical" evidence="1">
    <location>
        <begin position="36"/>
        <end position="59"/>
    </location>
</feature>
<dbReference type="OrthoDB" id="9791166at2"/>
<name>A0A4R6K418_9ACTN</name>